<dbReference type="CDD" id="cd00067">
    <property type="entry name" value="GAL4"/>
    <property type="match status" value="1"/>
</dbReference>
<gene>
    <name evidence="5" type="ORF">B0H15DRAFT_823061</name>
</gene>
<dbReference type="InterPro" id="IPR050987">
    <property type="entry name" value="AtrR-like"/>
</dbReference>
<dbReference type="InterPro" id="IPR036864">
    <property type="entry name" value="Zn2-C6_fun-type_DNA-bd_sf"/>
</dbReference>
<dbReference type="GO" id="GO:0006351">
    <property type="term" value="P:DNA-templated transcription"/>
    <property type="evidence" value="ECO:0007669"/>
    <property type="project" value="InterPro"/>
</dbReference>
<dbReference type="PROSITE" id="PS50048">
    <property type="entry name" value="ZN2_CY6_FUNGAL_2"/>
    <property type="match status" value="1"/>
</dbReference>
<evidence type="ECO:0000256" key="3">
    <source>
        <dbReference type="SAM" id="MobiDB-lite"/>
    </source>
</evidence>
<dbReference type="SMART" id="SM00066">
    <property type="entry name" value="GAL4"/>
    <property type="match status" value="1"/>
</dbReference>
<organism evidence="5 6">
    <name type="scientific">Mycena belliarum</name>
    <dbReference type="NCBI Taxonomy" id="1033014"/>
    <lineage>
        <taxon>Eukaryota</taxon>
        <taxon>Fungi</taxon>
        <taxon>Dikarya</taxon>
        <taxon>Basidiomycota</taxon>
        <taxon>Agaricomycotina</taxon>
        <taxon>Agaricomycetes</taxon>
        <taxon>Agaricomycetidae</taxon>
        <taxon>Agaricales</taxon>
        <taxon>Marasmiineae</taxon>
        <taxon>Mycenaceae</taxon>
        <taxon>Mycena</taxon>
    </lineage>
</organism>
<accession>A0AAD6UBW5</accession>
<feature type="region of interest" description="Disordered" evidence="3">
    <location>
        <begin position="794"/>
        <end position="813"/>
    </location>
</feature>
<dbReference type="InterPro" id="IPR001138">
    <property type="entry name" value="Zn2Cys6_DnaBD"/>
</dbReference>
<feature type="compositionally biased region" description="Low complexity" evidence="3">
    <location>
        <begin position="26"/>
        <end position="39"/>
    </location>
</feature>
<reference evidence="5" key="1">
    <citation type="submission" date="2023-03" db="EMBL/GenBank/DDBJ databases">
        <title>Massive genome expansion in bonnet fungi (Mycena s.s.) driven by repeated elements and novel gene families across ecological guilds.</title>
        <authorList>
            <consortium name="Lawrence Berkeley National Laboratory"/>
            <person name="Harder C.B."/>
            <person name="Miyauchi S."/>
            <person name="Viragh M."/>
            <person name="Kuo A."/>
            <person name="Thoen E."/>
            <person name="Andreopoulos B."/>
            <person name="Lu D."/>
            <person name="Skrede I."/>
            <person name="Drula E."/>
            <person name="Henrissat B."/>
            <person name="Morin E."/>
            <person name="Kohler A."/>
            <person name="Barry K."/>
            <person name="LaButti K."/>
            <person name="Morin E."/>
            <person name="Salamov A."/>
            <person name="Lipzen A."/>
            <person name="Mereny Z."/>
            <person name="Hegedus B."/>
            <person name="Baldrian P."/>
            <person name="Stursova M."/>
            <person name="Weitz H."/>
            <person name="Taylor A."/>
            <person name="Grigoriev I.V."/>
            <person name="Nagy L.G."/>
            <person name="Martin F."/>
            <person name="Kauserud H."/>
        </authorList>
    </citation>
    <scope>NUCLEOTIDE SEQUENCE</scope>
    <source>
        <strain evidence="5">CBHHK173m</strain>
    </source>
</reference>
<keyword evidence="1" id="KW-0479">Metal-binding</keyword>
<sequence>MMFPKGYNDSRGRATSQVHSLEILSTTSSSLSKMSTPASDLSSEPKSKKVRSDIKRRTPGACDICKKRKIRCDSGQMPGNRCTNCLNSGLDCTHAEVMKTLGSAKGYVESLETRLEKMERLLNKLLPGIDFTEQLDNDDEPDILANAESQPLPRNDADHLVGAIKKLTLNPEEHRFFGKSSGIQLVQTALNFKSHYAGPQDPLSHPILQKRRNEYWDPVKWLLPPPDGEDTPQYTFPEPDLLQNLVHLYFTNFNCYYPVLHRPTFERRVQEKLHLRDHRFAATLLMVCALGSRNSDDPRVSLEDQESLHSAGWKWHEQVRVIPKHLIYKPNLYELQTIALSSLFLLAVSPVAWTQIGFGLRRAQDVGAHRRMKQSHPTVEHEQWRRVFWVLLCLDWMAGTATGRPLAMHDQDYDQDYPTDCDDDFWELPEPLNFRQPNDKPSDLSYFVHYAKLLEIQASVTSTIYSPRKPRDIAGRPFQPSDAQNIIAFDSALNSWLLEIPDHLRWDPNRQNQLHFNQSALLYAGYYSVQIMVHRPYIPAPLETSRPGALPSLAICTNAARSCARIFDVQNKLGIEPNQNMLAPAFTAAIVLLLNTWSGKRSGFTYNPSKELDDVYKCITLLKKGEKRYLSAGRFNDILVRLISVGDTGADGPFTKAYKEDTAPPSAQTGYEPSMFLAGLPAHESDPAASRWPTELTQQLIEDFNQSNDKFEASLRSKSQDGVVQDVQQPNHAPIFGFGSAPGTYSEIEQFMLMDQHQFPPDMLIDSGVMSMWSTIPSGFQLADWESYIMANPQTETQSGTPDQLPGLGSTYL</sequence>
<dbReference type="GO" id="GO:0000981">
    <property type="term" value="F:DNA-binding transcription factor activity, RNA polymerase II-specific"/>
    <property type="evidence" value="ECO:0007669"/>
    <property type="project" value="InterPro"/>
</dbReference>
<evidence type="ECO:0000259" key="4">
    <source>
        <dbReference type="PROSITE" id="PS50048"/>
    </source>
</evidence>
<evidence type="ECO:0000313" key="5">
    <source>
        <dbReference type="EMBL" id="KAJ7097867.1"/>
    </source>
</evidence>
<dbReference type="GO" id="GO:0008270">
    <property type="term" value="F:zinc ion binding"/>
    <property type="evidence" value="ECO:0007669"/>
    <property type="project" value="InterPro"/>
</dbReference>
<dbReference type="SMART" id="SM00906">
    <property type="entry name" value="Fungal_trans"/>
    <property type="match status" value="1"/>
</dbReference>
<protein>
    <submittedName>
        <fullName evidence="5">Fungal-specific transcription factor</fullName>
    </submittedName>
</protein>
<comment type="caution">
    <text evidence="5">The sequence shown here is derived from an EMBL/GenBank/DDBJ whole genome shotgun (WGS) entry which is preliminary data.</text>
</comment>
<dbReference type="AlphaFoldDB" id="A0AAD6UBW5"/>
<dbReference type="SUPFAM" id="SSF57701">
    <property type="entry name" value="Zn2/Cys6 DNA-binding domain"/>
    <property type="match status" value="1"/>
</dbReference>
<dbReference type="PANTHER" id="PTHR46910">
    <property type="entry name" value="TRANSCRIPTION FACTOR PDR1"/>
    <property type="match status" value="1"/>
</dbReference>
<keyword evidence="2" id="KW-0539">Nucleus</keyword>
<feature type="domain" description="Zn(2)-C6 fungal-type" evidence="4">
    <location>
        <begin position="61"/>
        <end position="94"/>
    </location>
</feature>
<dbReference type="Pfam" id="PF00172">
    <property type="entry name" value="Zn_clus"/>
    <property type="match status" value="1"/>
</dbReference>
<dbReference type="InterPro" id="IPR007219">
    <property type="entry name" value="XnlR_reg_dom"/>
</dbReference>
<evidence type="ECO:0000313" key="6">
    <source>
        <dbReference type="Proteomes" id="UP001222325"/>
    </source>
</evidence>
<dbReference type="EMBL" id="JARJCN010000009">
    <property type="protein sequence ID" value="KAJ7097867.1"/>
    <property type="molecule type" value="Genomic_DNA"/>
</dbReference>
<keyword evidence="6" id="KW-1185">Reference proteome</keyword>
<name>A0AAD6UBW5_9AGAR</name>
<dbReference type="PROSITE" id="PS00463">
    <property type="entry name" value="ZN2_CY6_FUNGAL_1"/>
    <property type="match status" value="1"/>
</dbReference>
<dbReference type="Gene3D" id="4.10.240.10">
    <property type="entry name" value="Zn(2)-C6 fungal-type DNA-binding domain"/>
    <property type="match status" value="1"/>
</dbReference>
<dbReference type="Proteomes" id="UP001222325">
    <property type="component" value="Unassembled WGS sequence"/>
</dbReference>
<evidence type="ECO:0000256" key="1">
    <source>
        <dbReference type="ARBA" id="ARBA00022723"/>
    </source>
</evidence>
<dbReference type="PANTHER" id="PTHR46910:SF38">
    <property type="entry name" value="ZN(2)-C6 FUNGAL-TYPE DOMAIN-CONTAINING PROTEIN"/>
    <property type="match status" value="1"/>
</dbReference>
<feature type="region of interest" description="Disordered" evidence="3">
    <location>
        <begin position="26"/>
        <end position="53"/>
    </location>
</feature>
<dbReference type="Pfam" id="PF04082">
    <property type="entry name" value="Fungal_trans"/>
    <property type="match status" value="1"/>
</dbReference>
<dbReference type="GO" id="GO:0003677">
    <property type="term" value="F:DNA binding"/>
    <property type="evidence" value="ECO:0007669"/>
    <property type="project" value="InterPro"/>
</dbReference>
<dbReference type="CDD" id="cd12148">
    <property type="entry name" value="fungal_TF_MHR"/>
    <property type="match status" value="1"/>
</dbReference>
<evidence type="ECO:0000256" key="2">
    <source>
        <dbReference type="ARBA" id="ARBA00023242"/>
    </source>
</evidence>
<feature type="compositionally biased region" description="Basic and acidic residues" evidence="3">
    <location>
        <begin position="43"/>
        <end position="53"/>
    </location>
</feature>
<proteinExistence type="predicted"/>